<evidence type="ECO:0000256" key="2">
    <source>
        <dbReference type="ARBA" id="ARBA00022908"/>
    </source>
</evidence>
<reference evidence="6 7" key="1">
    <citation type="submission" date="2024-07" db="EMBL/GenBank/DDBJ databases">
        <title>Uliginosibacterium paludis KCTC:42655.</title>
        <authorList>
            <person name="Kim M.K."/>
        </authorList>
    </citation>
    <scope>NUCLEOTIDE SEQUENCE [LARGE SCALE GENOMIC DNA]</scope>
    <source>
        <strain evidence="6 7">KCTC 42655</strain>
    </source>
</reference>
<organism evidence="6 7">
    <name type="scientific">Uliginosibacterium paludis</name>
    <dbReference type="NCBI Taxonomy" id="1615952"/>
    <lineage>
        <taxon>Bacteria</taxon>
        <taxon>Pseudomonadati</taxon>
        <taxon>Pseudomonadota</taxon>
        <taxon>Betaproteobacteria</taxon>
        <taxon>Rhodocyclales</taxon>
        <taxon>Zoogloeaceae</taxon>
        <taxon>Uliginosibacterium</taxon>
    </lineage>
</organism>
<evidence type="ECO:0000256" key="1">
    <source>
        <dbReference type="ARBA" id="ARBA00008857"/>
    </source>
</evidence>
<proteinExistence type="inferred from homology"/>
<keyword evidence="7" id="KW-1185">Reference proteome</keyword>
<evidence type="ECO:0000259" key="5">
    <source>
        <dbReference type="PROSITE" id="PS51898"/>
    </source>
</evidence>
<protein>
    <submittedName>
        <fullName evidence="6">Integrase arm-type DNA-binding domain-containing protein</fullName>
    </submittedName>
</protein>
<dbReference type="Pfam" id="PF13356">
    <property type="entry name" value="Arm-DNA-bind_3"/>
    <property type="match status" value="1"/>
</dbReference>
<dbReference type="InterPro" id="IPR050808">
    <property type="entry name" value="Phage_Integrase"/>
</dbReference>
<dbReference type="Gene3D" id="3.30.160.390">
    <property type="entry name" value="Integrase, DNA-binding domain"/>
    <property type="match status" value="1"/>
</dbReference>
<dbReference type="InterPro" id="IPR013762">
    <property type="entry name" value="Integrase-like_cat_sf"/>
</dbReference>
<dbReference type="SUPFAM" id="SSF56349">
    <property type="entry name" value="DNA breaking-rejoining enzymes"/>
    <property type="match status" value="1"/>
</dbReference>
<dbReference type="GO" id="GO:0003677">
    <property type="term" value="F:DNA binding"/>
    <property type="evidence" value="ECO:0007669"/>
    <property type="project" value="UniProtKB-KW"/>
</dbReference>
<dbReference type="Pfam" id="PF00589">
    <property type="entry name" value="Phage_integrase"/>
    <property type="match status" value="1"/>
</dbReference>
<dbReference type="InterPro" id="IPR010998">
    <property type="entry name" value="Integrase_recombinase_N"/>
</dbReference>
<dbReference type="InterPro" id="IPR011010">
    <property type="entry name" value="DNA_brk_join_enz"/>
</dbReference>
<accession>A0ABV2CNQ6</accession>
<dbReference type="Gene3D" id="1.10.443.10">
    <property type="entry name" value="Intergrase catalytic core"/>
    <property type="match status" value="1"/>
</dbReference>
<comment type="caution">
    <text evidence="6">The sequence shown here is derived from an EMBL/GenBank/DDBJ whole genome shotgun (WGS) entry which is preliminary data.</text>
</comment>
<evidence type="ECO:0000313" key="7">
    <source>
        <dbReference type="Proteomes" id="UP001548590"/>
    </source>
</evidence>
<dbReference type="CDD" id="cd00801">
    <property type="entry name" value="INT_P4_C"/>
    <property type="match status" value="1"/>
</dbReference>
<dbReference type="PANTHER" id="PTHR30629">
    <property type="entry name" value="PROPHAGE INTEGRASE"/>
    <property type="match status" value="1"/>
</dbReference>
<gene>
    <name evidence="6" type="ORF">ABVT11_04820</name>
</gene>
<evidence type="ECO:0000313" key="6">
    <source>
        <dbReference type="EMBL" id="MET1489137.1"/>
    </source>
</evidence>
<feature type="domain" description="Tyr recombinase" evidence="5">
    <location>
        <begin position="199"/>
        <end position="376"/>
    </location>
</feature>
<dbReference type="RefSeq" id="WP_345924266.1">
    <property type="nucleotide sequence ID" value="NZ_JBDIVF010000001.1"/>
</dbReference>
<dbReference type="InterPro" id="IPR053876">
    <property type="entry name" value="Phage_int_M"/>
</dbReference>
<comment type="similarity">
    <text evidence="1">Belongs to the 'phage' integrase family.</text>
</comment>
<keyword evidence="4" id="KW-0233">DNA recombination</keyword>
<dbReference type="PANTHER" id="PTHR30629:SF2">
    <property type="entry name" value="PROPHAGE INTEGRASE INTS-RELATED"/>
    <property type="match status" value="1"/>
</dbReference>
<name>A0ABV2CNQ6_9RHOO</name>
<dbReference type="InterPro" id="IPR002104">
    <property type="entry name" value="Integrase_catalytic"/>
</dbReference>
<dbReference type="PROSITE" id="PS51898">
    <property type="entry name" value="TYR_RECOMBINASE"/>
    <property type="match status" value="1"/>
</dbReference>
<dbReference type="Gene3D" id="1.10.150.130">
    <property type="match status" value="1"/>
</dbReference>
<sequence length="400" mass="46001">MLTDAHCRNAKPREKLYRLKDFNGLYLEIKPSGIKAWRYRYKLNNKESMFALGNYPDMGLADARERCDEVRKQVKQGIHPVVHRKQEKARLIKEAADTFEALATEWLALKSWETVTKARRLNMLERVVFPTIGKLPIKQITPPIILSILLKSSKENGVTVAAEAKRTMFGIFELACETFRVDANPVHQWREALPKNKTQHKRALSTAEIGQLLKDFSGHGGHFQTIYAFRLMWLTLTRPNEAVRAEWSEIDLESGLWKIQAHRMKNRREHVVPLPRQAVDLLKALHPITGSTPFVFPCRDDRNKPMADATIRQALKKLGWATKYSPHGTRTTGSTRLNELGHRGDVIEAQLAHTEPNSVRRTYNHATYLDERREMMQRWADLLDGWQKISESVEPAATAQ</sequence>
<evidence type="ECO:0000256" key="4">
    <source>
        <dbReference type="ARBA" id="ARBA00023172"/>
    </source>
</evidence>
<keyword evidence="3 6" id="KW-0238">DNA-binding</keyword>
<evidence type="ECO:0000256" key="3">
    <source>
        <dbReference type="ARBA" id="ARBA00023125"/>
    </source>
</evidence>
<keyword evidence="2" id="KW-0229">DNA integration</keyword>
<dbReference type="Pfam" id="PF22022">
    <property type="entry name" value="Phage_int_M"/>
    <property type="match status" value="1"/>
</dbReference>
<dbReference type="EMBL" id="JBEWLZ010000002">
    <property type="protein sequence ID" value="MET1489137.1"/>
    <property type="molecule type" value="Genomic_DNA"/>
</dbReference>
<dbReference type="InterPro" id="IPR038488">
    <property type="entry name" value="Integrase_DNA-bd_sf"/>
</dbReference>
<dbReference type="Proteomes" id="UP001548590">
    <property type="component" value="Unassembled WGS sequence"/>
</dbReference>
<dbReference type="InterPro" id="IPR025166">
    <property type="entry name" value="Integrase_DNA_bind_dom"/>
</dbReference>